<keyword evidence="4 10" id="KW-0863">Zinc-finger</keyword>
<comment type="subcellular location">
    <subcellularLocation>
        <location evidence="1">Nucleus</location>
    </subcellularLocation>
</comment>
<dbReference type="GO" id="GO:0005694">
    <property type="term" value="C:chromosome"/>
    <property type="evidence" value="ECO:0007669"/>
    <property type="project" value="UniProtKB-ARBA"/>
</dbReference>
<dbReference type="FunFam" id="3.30.160.60:FF:001228">
    <property type="entry name" value="Zinc finger protein 236"/>
    <property type="match status" value="1"/>
</dbReference>
<dbReference type="Proteomes" id="UP001591681">
    <property type="component" value="Unassembled WGS sequence"/>
</dbReference>
<reference evidence="13 14" key="1">
    <citation type="submission" date="2024-09" db="EMBL/GenBank/DDBJ databases">
        <title>A chromosome-level genome assembly of Gray's grenadier anchovy, Coilia grayii.</title>
        <authorList>
            <person name="Fu Z."/>
        </authorList>
    </citation>
    <scope>NUCLEOTIDE SEQUENCE [LARGE SCALE GENOMIC DNA]</scope>
    <source>
        <strain evidence="13">G4</strain>
        <tissue evidence="13">Muscle</tissue>
    </source>
</reference>
<gene>
    <name evidence="13" type="ORF">ACEWY4_019249</name>
</gene>
<dbReference type="GO" id="GO:0045893">
    <property type="term" value="P:positive regulation of DNA-templated transcription"/>
    <property type="evidence" value="ECO:0007669"/>
    <property type="project" value="UniProtKB-ARBA"/>
</dbReference>
<feature type="region of interest" description="Disordered" evidence="11">
    <location>
        <begin position="144"/>
        <end position="186"/>
    </location>
</feature>
<dbReference type="InterPro" id="IPR036236">
    <property type="entry name" value="Znf_C2H2_sf"/>
</dbReference>
<protein>
    <recommendedName>
        <fullName evidence="12">C2H2-type domain-containing protein</fullName>
    </recommendedName>
</protein>
<keyword evidence="7" id="KW-0238">DNA-binding</keyword>
<keyword evidence="5" id="KW-0862">Zinc</keyword>
<evidence type="ECO:0000256" key="8">
    <source>
        <dbReference type="ARBA" id="ARBA00023163"/>
    </source>
</evidence>
<proteinExistence type="predicted"/>
<feature type="domain" description="C2H2-type" evidence="12">
    <location>
        <begin position="397"/>
        <end position="424"/>
    </location>
</feature>
<evidence type="ECO:0000313" key="14">
    <source>
        <dbReference type="Proteomes" id="UP001591681"/>
    </source>
</evidence>
<accession>A0ABD1JGP3</accession>
<dbReference type="InterPro" id="IPR050331">
    <property type="entry name" value="Zinc_finger"/>
</dbReference>
<evidence type="ECO:0000256" key="2">
    <source>
        <dbReference type="ARBA" id="ARBA00022723"/>
    </source>
</evidence>
<evidence type="ECO:0000256" key="4">
    <source>
        <dbReference type="ARBA" id="ARBA00022771"/>
    </source>
</evidence>
<evidence type="ECO:0000256" key="5">
    <source>
        <dbReference type="ARBA" id="ARBA00022833"/>
    </source>
</evidence>
<evidence type="ECO:0000256" key="10">
    <source>
        <dbReference type="PROSITE-ProRule" id="PRU00042"/>
    </source>
</evidence>
<evidence type="ECO:0000256" key="11">
    <source>
        <dbReference type="SAM" id="MobiDB-lite"/>
    </source>
</evidence>
<feature type="domain" description="C2H2-type" evidence="12">
    <location>
        <begin position="341"/>
        <end position="368"/>
    </location>
</feature>
<comment type="caution">
    <text evidence="13">The sequence shown here is derived from an EMBL/GenBank/DDBJ whole genome shotgun (WGS) entry which is preliminary data.</text>
</comment>
<keyword evidence="8" id="KW-0804">Transcription</keyword>
<name>A0ABD1JGP3_9TELE</name>
<feature type="region of interest" description="Disordered" evidence="11">
    <location>
        <begin position="200"/>
        <end position="226"/>
    </location>
</feature>
<dbReference type="GO" id="GO:0043565">
    <property type="term" value="F:sequence-specific DNA binding"/>
    <property type="evidence" value="ECO:0007669"/>
    <property type="project" value="UniProtKB-ARBA"/>
</dbReference>
<dbReference type="GO" id="GO:0005634">
    <property type="term" value="C:nucleus"/>
    <property type="evidence" value="ECO:0007669"/>
    <property type="project" value="UniProtKB-SubCell"/>
</dbReference>
<dbReference type="InterPro" id="IPR013087">
    <property type="entry name" value="Znf_C2H2_type"/>
</dbReference>
<keyword evidence="9" id="KW-0539">Nucleus</keyword>
<dbReference type="PANTHER" id="PTHR16515:SF66">
    <property type="entry name" value="C2H2-TYPE DOMAIN-CONTAINING PROTEIN"/>
    <property type="match status" value="1"/>
</dbReference>
<dbReference type="Gene3D" id="3.30.160.60">
    <property type="entry name" value="Classic Zinc Finger"/>
    <property type="match status" value="3"/>
</dbReference>
<dbReference type="SMART" id="SM00355">
    <property type="entry name" value="ZnF_C2H2"/>
    <property type="match status" value="3"/>
</dbReference>
<evidence type="ECO:0000313" key="13">
    <source>
        <dbReference type="EMBL" id="KAL2085929.1"/>
    </source>
</evidence>
<dbReference type="PROSITE" id="PS50157">
    <property type="entry name" value="ZINC_FINGER_C2H2_2"/>
    <property type="match status" value="3"/>
</dbReference>
<feature type="compositionally biased region" description="Basic and acidic residues" evidence="11">
    <location>
        <begin position="211"/>
        <end position="225"/>
    </location>
</feature>
<keyword evidence="14" id="KW-1185">Reference proteome</keyword>
<dbReference type="SUPFAM" id="SSF57667">
    <property type="entry name" value="beta-beta-alpha zinc fingers"/>
    <property type="match status" value="2"/>
</dbReference>
<keyword evidence="3" id="KW-0677">Repeat</keyword>
<dbReference type="GO" id="GO:0008270">
    <property type="term" value="F:zinc ion binding"/>
    <property type="evidence" value="ECO:0007669"/>
    <property type="project" value="UniProtKB-KW"/>
</dbReference>
<evidence type="ECO:0000256" key="6">
    <source>
        <dbReference type="ARBA" id="ARBA00023015"/>
    </source>
</evidence>
<keyword evidence="6" id="KW-0805">Transcription regulation</keyword>
<keyword evidence="2" id="KW-0479">Metal-binding</keyword>
<dbReference type="PANTHER" id="PTHR16515">
    <property type="entry name" value="PR DOMAIN ZINC FINGER PROTEIN"/>
    <property type="match status" value="1"/>
</dbReference>
<evidence type="ECO:0000259" key="12">
    <source>
        <dbReference type="PROSITE" id="PS50157"/>
    </source>
</evidence>
<feature type="compositionally biased region" description="Polar residues" evidence="11">
    <location>
        <begin position="169"/>
        <end position="180"/>
    </location>
</feature>
<dbReference type="EMBL" id="JBHFQA010000016">
    <property type="protein sequence ID" value="KAL2085929.1"/>
    <property type="molecule type" value="Genomic_DNA"/>
</dbReference>
<dbReference type="Pfam" id="PF00096">
    <property type="entry name" value="zf-C2H2"/>
    <property type="match status" value="1"/>
</dbReference>
<evidence type="ECO:0000256" key="3">
    <source>
        <dbReference type="ARBA" id="ARBA00022737"/>
    </source>
</evidence>
<feature type="domain" description="C2H2-type" evidence="12">
    <location>
        <begin position="369"/>
        <end position="396"/>
    </location>
</feature>
<dbReference type="FunFam" id="3.30.160.60:FF:000646">
    <property type="entry name" value="Myeloid zinc finger 1"/>
    <property type="match status" value="1"/>
</dbReference>
<evidence type="ECO:0000256" key="7">
    <source>
        <dbReference type="ARBA" id="ARBA00023125"/>
    </source>
</evidence>
<organism evidence="13 14">
    <name type="scientific">Coilia grayii</name>
    <name type="common">Gray's grenadier anchovy</name>
    <dbReference type="NCBI Taxonomy" id="363190"/>
    <lineage>
        <taxon>Eukaryota</taxon>
        <taxon>Metazoa</taxon>
        <taxon>Chordata</taxon>
        <taxon>Craniata</taxon>
        <taxon>Vertebrata</taxon>
        <taxon>Euteleostomi</taxon>
        <taxon>Actinopterygii</taxon>
        <taxon>Neopterygii</taxon>
        <taxon>Teleostei</taxon>
        <taxon>Clupei</taxon>
        <taxon>Clupeiformes</taxon>
        <taxon>Clupeoidei</taxon>
        <taxon>Engraulidae</taxon>
        <taxon>Coilinae</taxon>
        <taxon>Coilia</taxon>
    </lineage>
</organism>
<sequence>MVTATNPQFRSKISSLLEELLAAAVTEICELFDTEFAALRVECSRCKHSEQARRQTLISCNSSSENINTFTVSVDDPHGRRHRGDFELATNGNSGTTQTIPQCSQWDMGVINKQSKAMDSPKHVTKPMDTKMEMVCVKQEVLEESELQREERSGQEAGSDIALPDPNQDLGTSLSPQTGLDWSPAPELFIHSDNNCDLKLESGNGRSSSTSKDESNSGHDGRDYCGDQQKLSTWNMTVDEHHALHADIMHPRDCTRDGREMEAQSEETEIENTHFTQWTVSPLRSPAYLHKQWSKCRKPPGSVNVCSMSLSGAVSLDVRVDGSGNQLNMPLTVSADQEKRFTCPLCGKRLLSEQTLKSHQKIHTGYAPHQCNQCGKRFSRLENLKVHQNIHTGLKPYTCKFCLKKFNAPSNFNRHKRACLKRKLAQFSSQ</sequence>
<evidence type="ECO:0000256" key="9">
    <source>
        <dbReference type="ARBA" id="ARBA00023242"/>
    </source>
</evidence>
<dbReference type="AlphaFoldDB" id="A0ABD1JGP3"/>
<evidence type="ECO:0000256" key="1">
    <source>
        <dbReference type="ARBA" id="ARBA00004123"/>
    </source>
</evidence>
<dbReference type="PROSITE" id="PS00028">
    <property type="entry name" value="ZINC_FINGER_C2H2_1"/>
    <property type="match status" value="2"/>
</dbReference>
<dbReference type="FunFam" id="3.30.160.60:FF:001732">
    <property type="entry name" value="Zgc:162936"/>
    <property type="match status" value="1"/>
</dbReference>